<reference evidence="1" key="1">
    <citation type="submission" date="2022-10" db="EMBL/GenBank/DDBJ databases">
        <title>Culturing micro-colonial fungi from biological soil crusts in the Mojave desert and describing Neophaeococcomyces mojavensis, and introducing the new genera and species Taxawa tesnikishii.</title>
        <authorList>
            <person name="Kurbessoian T."/>
            <person name="Stajich J.E."/>
        </authorList>
    </citation>
    <scope>NUCLEOTIDE SEQUENCE</scope>
    <source>
        <strain evidence="1">JES_112</strain>
    </source>
</reference>
<evidence type="ECO:0000313" key="2">
    <source>
        <dbReference type="Proteomes" id="UP001172386"/>
    </source>
</evidence>
<protein>
    <submittedName>
        <fullName evidence="1">Uncharacterized protein</fullName>
    </submittedName>
</protein>
<proteinExistence type="predicted"/>
<comment type="caution">
    <text evidence="1">The sequence shown here is derived from an EMBL/GenBank/DDBJ whole genome shotgun (WGS) entry which is preliminary data.</text>
</comment>
<accession>A0ACC3A4D2</accession>
<sequence>MSTISYNGRTFRSTANTANGEVSAATTFTYHQIDQVVWAEYSGGSIVRGHLIAMLRPDNGLDARYHHINTSGEVMTGKCNTVPEVLEDGRLRLHETWEWTSGDCSKGKSLVEEDKKE</sequence>
<dbReference type="Proteomes" id="UP001172386">
    <property type="component" value="Unassembled WGS sequence"/>
</dbReference>
<name>A0ACC3A4D2_9EURO</name>
<organism evidence="1 2">
    <name type="scientific">Neophaeococcomyces mojaviensis</name>
    <dbReference type="NCBI Taxonomy" id="3383035"/>
    <lineage>
        <taxon>Eukaryota</taxon>
        <taxon>Fungi</taxon>
        <taxon>Dikarya</taxon>
        <taxon>Ascomycota</taxon>
        <taxon>Pezizomycotina</taxon>
        <taxon>Eurotiomycetes</taxon>
        <taxon>Chaetothyriomycetidae</taxon>
        <taxon>Chaetothyriales</taxon>
        <taxon>Chaetothyriales incertae sedis</taxon>
        <taxon>Neophaeococcomyces</taxon>
    </lineage>
</organism>
<gene>
    <name evidence="1" type="ORF">H2198_005941</name>
</gene>
<evidence type="ECO:0000313" key="1">
    <source>
        <dbReference type="EMBL" id="KAJ9655166.1"/>
    </source>
</evidence>
<keyword evidence="2" id="KW-1185">Reference proteome</keyword>
<dbReference type="EMBL" id="JAPDRQ010000103">
    <property type="protein sequence ID" value="KAJ9655166.1"/>
    <property type="molecule type" value="Genomic_DNA"/>
</dbReference>